<sequence length="145" mass="15793">MDVTRAPRTEDLPIYCCNCKQTVLDPNAVNGELGPRAHSRGAVAASLGENRVTTGSVSEKLLRRRKVVPFYHELDDSLCSSLTEFTQNTEGSQCFEMPSDSDGSVGSDDDNPRPSKRRRIESEDENENENDSGEKPAMAAGAADD</sequence>
<organism evidence="2 3">
    <name type="scientific">Aromia moschata</name>
    <dbReference type="NCBI Taxonomy" id="1265417"/>
    <lineage>
        <taxon>Eukaryota</taxon>
        <taxon>Metazoa</taxon>
        <taxon>Ecdysozoa</taxon>
        <taxon>Arthropoda</taxon>
        <taxon>Hexapoda</taxon>
        <taxon>Insecta</taxon>
        <taxon>Pterygota</taxon>
        <taxon>Neoptera</taxon>
        <taxon>Endopterygota</taxon>
        <taxon>Coleoptera</taxon>
        <taxon>Polyphaga</taxon>
        <taxon>Cucujiformia</taxon>
        <taxon>Chrysomeloidea</taxon>
        <taxon>Cerambycidae</taxon>
        <taxon>Cerambycinae</taxon>
        <taxon>Callichromatini</taxon>
        <taxon>Aromia</taxon>
    </lineage>
</organism>
<protein>
    <submittedName>
        <fullName evidence="2">Uncharacterized protein</fullName>
    </submittedName>
</protein>
<dbReference type="EMBL" id="JAPWTK010000051">
    <property type="protein sequence ID" value="KAJ8954073.1"/>
    <property type="molecule type" value="Genomic_DNA"/>
</dbReference>
<dbReference type="AlphaFoldDB" id="A0AAV8YQZ1"/>
<evidence type="ECO:0000313" key="3">
    <source>
        <dbReference type="Proteomes" id="UP001162162"/>
    </source>
</evidence>
<feature type="region of interest" description="Disordered" evidence="1">
    <location>
        <begin position="90"/>
        <end position="145"/>
    </location>
</feature>
<reference evidence="2" key="1">
    <citation type="journal article" date="2023" name="Insect Mol. Biol.">
        <title>Genome sequencing provides insights into the evolution of gene families encoding plant cell wall-degrading enzymes in longhorned beetles.</title>
        <authorList>
            <person name="Shin N.R."/>
            <person name="Okamura Y."/>
            <person name="Kirsch R."/>
            <person name="Pauchet Y."/>
        </authorList>
    </citation>
    <scope>NUCLEOTIDE SEQUENCE</scope>
    <source>
        <strain evidence="2">AMC_N1</strain>
    </source>
</reference>
<comment type="caution">
    <text evidence="2">The sequence shown here is derived from an EMBL/GenBank/DDBJ whole genome shotgun (WGS) entry which is preliminary data.</text>
</comment>
<keyword evidence="3" id="KW-1185">Reference proteome</keyword>
<dbReference type="Proteomes" id="UP001162162">
    <property type="component" value="Unassembled WGS sequence"/>
</dbReference>
<evidence type="ECO:0000313" key="2">
    <source>
        <dbReference type="EMBL" id="KAJ8954073.1"/>
    </source>
</evidence>
<name>A0AAV8YQZ1_9CUCU</name>
<feature type="compositionally biased region" description="Acidic residues" evidence="1">
    <location>
        <begin position="122"/>
        <end position="131"/>
    </location>
</feature>
<proteinExistence type="predicted"/>
<accession>A0AAV8YQZ1</accession>
<gene>
    <name evidence="2" type="ORF">NQ318_004378</name>
</gene>
<evidence type="ECO:0000256" key="1">
    <source>
        <dbReference type="SAM" id="MobiDB-lite"/>
    </source>
</evidence>